<accession>A0A7R9BGL4</accession>
<sequence>EEAEDQQKLRPSSSTSTSSSTTTGSSCRARADTDPCLGSCGGGGGGSGGGGGGGGSDDGLDCENKCPSLVGTCESGLGSEDASSCCDSSTLTSSPASSVAGCAVNKRTVAALASKFNSLIQQQQACKTTTSTCSPISGAQESVELRLLRSRAGVAQKIQSLRGSPGSNNALASLQPSRSRSISDLLDASPRDDVDDDDACPVGGSMGLFMSKRQSLSNPDLLDDAGAVASAAAIAAAAAASHSATVPPIIMTNHCDLKSSTSPNRFWDSKIYGNVRGIVRSAMKTFERGDTSGGGGASDASVYASDVSLPASDDVGETYECPKQFVDVVDESVSPMRRDVVVVDSEYQVPRGVRAERVVMTDENAGKQRTTTTTKECVSEPATKPNSSFLWNSLQKNCYEIPVSRRFSLAGKVRNAKSTESTVRNAPPVVPKASSTTNTTATTSRQSIVSKIGQQSSSLWRNLNSNKFSRSKKPDTSFYSCTDVSTIMERELGHHVQTLSNNDDKYYQKIDTESKKYLELISSASSSSSAKYEAILGTSYEDTGEYDNLVGLSEQYLKLSGPGSEQYLRLEDGRYEKIHRDSTAFGSETYDDVDALPGSPFSGMPEMSIAESLRSELMECINPLFQDRFSEFHRNDGGVKQSEGVVVARLAVVRDQDESLNYVYDNENIIGNKGHQRCASQNYETIDEERPVFGTEPIIVHRPDDVESGDDCCDVHVVTSYELTPAMRNEPKLPPRRKLPEPTSTTPMDAKCPPKRSLVDKLPKTPRASQGDEWIDVERSEDEEEEASPSVVLTRFRMRTRSGRIKGSGSNKRSSSKKNVRRSWSKSLRDFQQAAVLKEQSKLIKPQKTFGK</sequence>
<dbReference type="EMBL" id="OA882337">
    <property type="protein sequence ID" value="CAD7274777.1"/>
    <property type="molecule type" value="Genomic_DNA"/>
</dbReference>
<keyword evidence="3" id="KW-1185">Reference proteome</keyword>
<evidence type="ECO:0000313" key="2">
    <source>
        <dbReference type="EMBL" id="CAD7274777.1"/>
    </source>
</evidence>
<dbReference type="EMBL" id="CAJPEX010000300">
    <property type="protein sequence ID" value="CAG0914929.1"/>
    <property type="molecule type" value="Genomic_DNA"/>
</dbReference>
<gene>
    <name evidence="2" type="ORF">NMOB1V02_LOCUS2598</name>
</gene>
<feature type="compositionally biased region" description="Low complexity" evidence="1">
    <location>
        <begin position="433"/>
        <end position="444"/>
    </location>
</feature>
<feature type="compositionally biased region" description="Acidic residues" evidence="1">
    <location>
        <begin position="773"/>
        <end position="787"/>
    </location>
</feature>
<protein>
    <submittedName>
        <fullName evidence="2">Uncharacterized protein</fullName>
    </submittedName>
</protein>
<dbReference type="Proteomes" id="UP000678499">
    <property type="component" value="Unassembled WGS sequence"/>
</dbReference>
<dbReference type="AlphaFoldDB" id="A0A7R9BGL4"/>
<feature type="compositionally biased region" description="Low complexity" evidence="1">
    <location>
        <begin position="12"/>
        <end position="26"/>
    </location>
</feature>
<evidence type="ECO:0000313" key="3">
    <source>
        <dbReference type="Proteomes" id="UP000678499"/>
    </source>
</evidence>
<name>A0A7R9BGL4_9CRUS</name>
<evidence type="ECO:0000256" key="1">
    <source>
        <dbReference type="SAM" id="MobiDB-lite"/>
    </source>
</evidence>
<dbReference type="OrthoDB" id="10691356at2759"/>
<feature type="region of interest" description="Disordered" evidence="1">
    <location>
        <begin position="726"/>
        <end position="827"/>
    </location>
</feature>
<organism evidence="2">
    <name type="scientific">Notodromas monacha</name>
    <dbReference type="NCBI Taxonomy" id="399045"/>
    <lineage>
        <taxon>Eukaryota</taxon>
        <taxon>Metazoa</taxon>
        <taxon>Ecdysozoa</taxon>
        <taxon>Arthropoda</taxon>
        <taxon>Crustacea</taxon>
        <taxon>Oligostraca</taxon>
        <taxon>Ostracoda</taxon>
        <taxon>Podocopa</taxon>
        <taxon>Podocopida</taxon>
        <taxon>Cypridocopina</taxon>
        <taxon>Cypridoidea</taxon>
        <taxon>Cyprididae</taxon>
        <taxon>Notodromas</taxon>
    </lineage>
</organism>
<feature type="region of interest" description="Disordered" evidence="1">
    <location>
        <begin position="418"/>
        <end position="448"/>
    </location>
</feature>
<proteinExistence type="predicted"/>
<reference evidence="2" key="1">
    <citation type="submission" date="2020-11" db="EMBL/GenBank/DDBJ databases">
        <authorList>
            <person name="Tran Van P."/>
        </authorList>
    </citation>
    <scope>NUCLEOTIDE SEQUENCE</scope>
</reference>
<feature type="compositionally biased region" description="Basic residues" evidence="1">
    <location>
        <begin position="814"/>
        <end position="824"/>
    </location>
</feature>
<feature type="non-terminal residue" evidence="2">
    <location>
        <position position="1"/>
    </location>
</feature>
<feature type="region of interest" description="Disordered" evidence="1">
    <location>
        <begin position="1"/>
        <end position="32"/>
    </location>
</feature>